<keyword evidence="4 8" id="KW-0822">Tryptophan biosynthesis</keyword>
<dbReference type="Gene3D" id="3.20.20.70">
    <property type="entry name" value="Aldolase class I"/>
    <property type="match status" value="1"/>
</dbReference>
<evidence type="ECO:0000256" key="5">
    <source>
        <dbReference type="ARBA" id="ARBA00023141"/>
    </source>
</evidence>
<dbReference type="PANTHER" id="PTHR43406">
    <property type="entry name" value="TRYPTOPHAN SYNTHASE, ALPHA CHAIN"/>
    <property type="match status" value="1"/>
</dbReference>
<evidence type="ECO:0000256" key="3">
    <source>
        <dbReference type="ARBA" id="ARBA00022605"/>
    </source>
</evidence>
<keyword evidence="6 8" id="KW-0456">Lyase</keyword>
<dbReference type="Proteomes" id="UP000091979">
    <property type="component" value="Unassembled WGS sequence"/>
</dbReference>
<protein>
    <recommendedName>
        <fullName evidence="8">Tryptophan synthase alpha chain</fullName>
        <ecNumber evidence="8">4.2.1.20</ecNumber>
    </recommendedName>
</protein>
<dbReference type="NCBIfam" id="TIGR00262">
    <property type="entry name" value="trpA"/>
    <property type="match status" value="1"/>
</dbReference>
<comment type="caution">
    <text evidence="10">The sequence shown here is derived from an EMBL/GenBank/DDBJ whole genome shotgun (WGS) entry which is preliminary data.</text>
</comment>
<evidence type="ECO:0000313" key="11">
    <source>
        <dbReference type="Proteomes" id="UP000091979"/>
    </source>
</evidence>
<comment type="similarity">
    <text evidence="8 9">Belongs to the TrpA family.</text>
</comment>
<dbReference type="GO" id="GO:0004834">
    <property type="term" value="F:tryptophan synthase activity"/>
    <property type="evidence" value="ECO:0007669"/>
    <property type="project" value="UniProtKB-UniRule"/>
</dbReference>
<reference evidence="10 11" key="1">
    <citation type="submission" date="2015-01" db="EMBL/GenBank/DDBJ databases">
        <title>Desulfovibrio sp. JC271 draft genome sequence.</title>
        <authorList>
            <person name="Shivani Y."/>
            <person name="Subhash Y."/>
            <person name="Sasikala C."/>
            <person name="Ramana C.V."/>
        </authorList>
    </citation>
    <scope>NUCLEOTIDE SEQUENCE [LARGE SCALE GENOMIC DNA]</scope>
    <source>
        <strain evidence="10 11">JC271</strain>
    </source>
</reference>
<evidence type="ECO:0000256" key="7">
    <source>
        <dbReference type="ARBA" id="ARBA00049047"/>
    </source>
</evidence>
<dbReference type="AlphaFoldDB" id="A0A1B7XGC3"/>
<dbReference type="PATRIC" id="fig|1560234.3.peg.3126"/>
<dbReference type="InterPro" id="IPR011060">
    <property type="entry name" value="RibuloseP-bd_barrel"/>
</dbReference>
<evidence type="ECO:0000313" key="10">
    <source>
        <dbReference type="EMBL" id="OBQ54551.1"/>
    </source>
</evidence>
<dbReference type="SUPFAM" id="SSF51366">
    <property type="entry name" value="Ribulose-phoshate binding barrel"/>
    <property type="match status" value="1"/>
</dbReference>
<dbReference type="Pfam" id="PF00290">
    <property type="entry name" value="Trp_syntA"/>
    <property type="match status" value="1"/>
</dbReference>
<feature type="active site" description="Proton acceptor" evidence="8">
    <location>
        <position position="49"/>
    </location>
</feature>
<sequence length="253" mass="27595">MTSLTTRINTAVQAGRKAIIPFLTAGFPTKNDFFTHLEELDSNGADIIEIGVPFSDPAADGPVVEAASLKALEQGVTLQWIVEELTKRKGQYQAELVLMGYINPFYQYGFEKFAKDAADAGVSGLIVPDLPLDESGEFKKILKQHGIALISLIGLNTPKKRMQEYADNAEGYVYVVSYMGTTGAAVAFPPELKKTLTEAREVFNIPLALGFGIKEPKQLEPFGDAIDAVVFGSALITDIEEKGTAVPFMERWK</sequence>
<dbReference type="HAMAP" id="MF_00131">
    <property type="entry name" value="Trp_synth_alpha"/>
    <property type="match status" value="1"/>
</dbReference>
<name>A0A1B7XGC3_9BACT</name>
<evidence type="ECO:0000256" key="9">
    <source>
        <dbReference type="RuleBase" id="RU003662"/>
    </source>
</evidence>
<dbReference type="InterPro" id="IPR013785">
    <property type="entry name" value="Aldolase_TIM"/>
</dbReference>
<keyword evidence="5 8" id="KW-0057">Aromatic amino acid biosynthesis</keyword>
<dbReference type="RefSeq" id="WP_066853494.1">
    <property type="nucleotide sequence ID" value="NZ_JXMS01000007.1"/>
</dbReference>
<comment type="pathway">
    <text evidence="1 8">Amino-acid biosynthesis; L-tryptophan biosynthesis; L-tryptophan from chorismate: step 5/5.</text>
</comment>
<proteinExistence type="inferred from homology"/>
<dbReference type="PANTHER" id="PTHR43406:SF1">
    <property type="entry name" value="TRYPTOPHAN SYNTHASE ALPHA CHAIN, CHLOROPLASTIC"/>
    <property type="match status" value="1"/>
</dbReference>
<comment type="subunit">
    <text evidence="2 8">Tetramer of two alpha and two beta chains.</text>
</comment>
<dbReference type="EMBL" id="JXMS01000007">
    <property type="protein sequence ID" value="OBQ54551.1"/>
    <property type="molecule type" value="Genomic_DNA"/>
</dbReference>
<dbReference type="STRING" id="1560234.SP90_05770"/>
<feature type="active site" description="Proton acceptor" evidence="8">
    <location>
        <position position="60"/>
    </location>
</feature>
<dbReference type="OrthoDB" id="9804578at2"/>
<dbReference type="EC" id="4.2.1.20" evidence="8"/>
<comment type="catalytic activity">
    <reaction evidence="7 8">
        <text>(1S,2R)-1-C-(indol-3-yl)glycerol 3-phosphate + L-serine = D-glyceraldehyde 3-phosphate + L-tryptophan + H2O</text>
        <dbReference type="Rhea" id="RHEA:10532"/>
        <dbReference type="ChEBI" id="CHEBI:15377"/>
        <dbReference type="ChEBI" id="CHEBI:33384"/>
        <dbReference type="ChEBI" id="CHEBI:57912"/>
        <dbReference type="ChEBI" id="CHEBI:58866"/>
        <dbReference type="ChEBI" id="CHEBI:59776"/>
        <dbReference type="EC" id="4.2.1.20"/>
    </reaction>
</comment>
<accession>A0A1B7XGC3</accession>
<dbReference type="InterPro" id="IPR002028">
    <property type="entry name" value="Trp_synthase_suA"/>
</dbReference>
<evidence type="ECO:0000256" key="6">
    <source>
        <dbReference type="ARBA" id="ARBA00023239"/>
    </source>
</evidence>
<organism evidence="10 11">
    <name type="scientific">Halodesulfovibrio spirochaetisodalis</name>
    <dbReference type="NCBI Taxonomy" id="1560234"/>
    <lineage>
        <taxon>Bacteria</taxon>
        <taxon>Pseudomonadati</taxon>
        <taxon>Thermodesulfobacteriota</taxon>
        <taxon>Desulfovibrionia</taxon>
        <taxon>Desulfovibrionales</taxon>
        <taxon>Desulfovibrionaceae</taxon>
        <taxon>Halodesulfovibrio</taxon>
    </lineage>
</organism>
<dbReference type="CDD" id="cd04724">
    <property type="entry name" value="Tryptophan_synthase_alpha"/>
    <property type="match status" value="1"/>
</dbReference>
<dbReference type="UniPathway" id="UPA00035">
    <property type="reaction ID" value="UER00044"/>
</dbReference>
<evidence type="ECO:0000256" key="2">
    <source>
        <dbReference type="ARBA" id="ARBA00011270"/>
    </source>
</evidence>
<comment type="function">
    <text evidence="8">The alpha subunit is responsible for the aldol cleavage of indoleglycerol phosphate to indole and glyceraldehyde 3-phosphate.</text>
</comment>
<keyword evidence="3 8" id="KW-0028">Amino-acid biosynthesis</keyword>
<evidence type="ECO:0000256" key="8">
    <source>
        <dbReference type="HAMAP-Rule" id="MF_00131"/>
    </source>
</evidence>
<evidence type="ECO:0000256" key="4">
    <source>
        <dbReference type="ARBA" id="ARBA00022822"/>
    </source>
</evidence>
<gene>
    <name evidence="8" type="primary">trpA</name>
    <name evidence="10" type="ORF">SP90_05770</name>
</gene>
<keyword evidence="11" id="KW-1185">Reference proteome</keyword>
<evidence type="ECO:0000256" key="1">
    <source>
        <dbReference type="ARBA" id="ARBA00004733"/>
    </source>
</evidence>
<dbReference type="GO" id="GO:0005829">
    <property type="term" value="C:cytosol"/>
    <property type="evidence" value="ECO:0007669"/>
    <property type="project" value="TreeGrafter"/>
</dbReference>